<evidence type="ECO:0000256" key="4">
    <source>
        <dbReference type="SAM" id="SignalP"/>
    </source>
</evidence>
<evidence type="ECO:0000256" key="3">
    <source>
        <dbReference type="ARBA" id="ARBA00022837"/>
    </source>
</evidence>
<dbReference type="InterPro" id="IPR019563">
    <property type="entry name" value="GH97_catalytic"/>
</dbReference>
<dbReference type="PANTHER" id="PTHR35803">
    <property type="entry name" value="GLUCAN 1,4-ALPHA-GLUCOSIDASE SUSB-RELATED"/>
    <property type="match status" value="1"/>
</dbReference>
<dbReference type="SUPFAM" id="SSF51445">
    <property type="entry name" value="(Trans)glycosidases"/>
    <property type="match status" value="1"/>
</dbReference>
<keyword evidence="4" id="KW-0732">Signal</keyword>
<dbReference type="AlphaFoldDB" id="A0AAW9S7Z6"/>
<dbReference type="InterPro" id="IPR017853">
    <property type="entry name" value="GH"/>
</dbReference>
<comment type="caution">
    <text evidence="8">The sequence shown here is derived from an EMBL/GenBank/DDBJ whole genome shotgun (WGS) entry which is preliminary data.</text>
</comment>
<feature type="domain" description="Glycosyl-hydrolase 97 N-terminal" evidence="6">
    <location>
        <begin position="29"/>
        <end position="277"/>
    </location>
</feature>
<dbReference type="PROSITE" id="PS51257">
    <property type="entry name" value="PROKAR_LIPOPROTEIN"/>
    <property type="match status" value="1"/>
</dbReference>
<organism evidence="8 9">
    <name type="scientific">Rapidithrix thailandica</name>
    <dbReference type="NCBI Taxonomy" id="413964"/>
    <lineage>
        <taxon>Bacteria</taxon>
        <taxon>Pseudomonadati</taxon>
        <taxon>Bacteroidota</taxon>
        <taxon>Cytophagia</taxon>
        <taxon>Cytophagales</taxon>
        <taxon>Flammeovirgaceae</taxon>
        <taxon>Rapidithrix</taxon>
    </lineage>
</organism>
<evidence type="ECO:0000256" key="1">
    <source>
        <dbReference type="ARBA" id="ARBA00001913"/>
    </source>
</evidence>
<evidence type="ECO:0000259" key="6">
    <source>
        <dbReference type="Pfam" id="PF14508"/>
    </source>
</evidence>
<evidence type="ECO:0000259" key="7">
    <source>
        <dbReference type="Pfam" id="PF14509"/>
    </source>
</evidence>
<accession>A0AAW9S7Z6</accession>
<dbReference type="InterPro" id="IPR014718">
    <property type="entry name" value="GH-type_carb-bd"/>
</dbReference>
<keyword evidence="3" id="KW-0106">Calcium</keyword>
<feature type="chain" id="PRO_5044004447" evidence="4">
    <location>
        <begin position="20"/>
        <end position="671"/>
    </location>
</feature>
<proteinExistence type="predicted"/>
<dbReference type="InterPro" id="IPR029486">
    <property type="entry name" value="GH97_N"/>
</dbReference>
<evidence type="ECO:0000313" key="8">
    <source>
        <dbReference type="EMBL" id="MEN7549084.1"/>
    </source>
</evidence>
<dbReference type="Pfam" id="PF10566">
    <property type="entry name" value="Glyco_hydro_97"/>
    <property type="match status" value="1"/>
</dbReference>
<protein>
    <submittedName>
        <fullName evidence="8">Glycoside hydrolase family 97 protein</fullName>
    </submittedName>
</protein>
<evidence type="ECO:0000259" key="5">
    <source>
        <dbReference type="Pfam" id="PF10566"/>
    </source>
</evidence>
<dbReference type="RefSeq" id="WP_346821855.1">
    <property type="nucleotide sequence ID" value="NZ_JBDKWZ010000007.1"/>
</dbReference>
<dbReference type="EMBL" id="JBDKWZ010000007">
    <property type="protein sequence ID" value="MEN7549084.1"/>
    <property type="molecule type" value="Genomic_DNA"/>
</dbReference>
<keyword evidence="9" id="KW-1185">Reference proteome</keyword>
<dbReference type="Pfam" id="PF14508">
    <property type="entry name" value="GH97_N"/>
    <property type="match status" value="1"/>
</dbReference>
<feature type="domain" description="Glycosyl-hydrolase 97 C-terminal oligomerisation" evidence="7">
    <location>
        <begin position="568"/>
        <end position="668"/>
    </location>
</feature>
<feature type="signal peptide" evidence="4">
    <location>
        <begin position="1"/>
        <end position="19"/>
    </location>
</feature>
<name>A0AAW9S7Z6_9BACT</name>
<evidence type="ECO:0000256" key="2">
    <source>
        <dbReference type="ARBA" id="ARBA00011245"/>
    </source>
</evidence>
<comment type="cofactor">
    <cofactor evidence="1">
        <name>Ca(2+)</name>
        <dbReference type="ChEBI" id="CHEBI:29108"/>
    </cofactor>
</comment>
<comment type="subunit">
    <text evidence="2">Monomer.</text>
</comment>
<feature type="domain" description="Glycosyl-hydrolase 97 catalytic" evidence="5">
    <location>
        <begin position="295"/>
        <end position="474"/>
    </location>
</feature>
<dbReference type="PANTHER" id="PTHR35803:SF1">
    <property type="entry name" value="GLUCAN 1,4-ALPHA-GLUCOSIDASE SUSB"/>
    <property type="match status" value="1"/>
</dbReference>
<dbReference type="InterPro" id="IPR052720">
    <property type="entry name" value="Glycosyl_hydrolase_97"/>
</dbReference>
<dbReference type="GO" id="GO:0030246">
    <property type="term" value="F:carbohydrate binding"/>
    <property type="evidence" value="ECO:0007669"/>
    <property type="project" value="InterPro"/>
</dbReference>
<sequence>MRKLFAVLLACVVITGACSTPEKKNIYEVGSPGNLVKVNVFLQEEGQPAYQIMFKDKVVVDTSALGFVLAGGPSFDKKLEVINSTTRSLDETWEQPWGEEREIRNQYNELTVSFQEKEGQNRKFDVVFRVYDYGTGFRYVFPEQENLKEIQVTDELTEFKMTGNHQAWWTPAYKGNRYEYLYQKDPINALDTVHTPLTMQTSEGLYLSIHEAALQNYSSMTLASDKNQTLTCDLVPWNTGVKAKMQAPSATPWRTLQIAEKPGDLITSYLILNLNEPNKIGEVSWVKPGKYIGIWWEMHINTGTWNSGPKHAATTKNTKKYIDFASKYGFDGVLVEGWNIGWDGDWMQDGSNFRFAEPYPDYNIDELCSYAKDKGVYIIGHHETGADVLNYESQLEEAYAFLEKHGMKAVKTGYVEMVGKLNNNEWHHGQFMVEHFKNVADMAAKHKVAVVAHEPIKQTGLRRTYPNMVSAEGARGQEYNAWSGDGGNPPSHTAILPFTRLLGGPMDFTPGVFDIQLPTQPNNQINTTLAKQLALYVVLYAPMQMACDLPENYEGHPAFQFILDVATDWETTKVLDAEIGEYVAIARQERGGERWFVGAITNENPRNMNIKLDFLESGKKYKATLYADGEDAHYLDNPTAYKIEEMEVTSGSELPLKLAASGGVAISIVPM</sequence>
<dbReference type="Pfam" id="PF14509">
    <property type="entry name" value="GH97_C"/>
    <property type="match status" value="1"/>
</dbReference>
<dbReference type="Gene3D" id="3.20.20.70">
    <property type="entry name" value="Aldolase class I"/>
    <property type="match status" value="1"/>
</dbReference>
<evidence type="ECO:0000313" key="9">
    <source>
        <dbReference type="Proteomes" id="UP001403385"/>
    </source>
</evidence>
<keyword evidence="8" id="KW-0378">Hydrolase</keyword>
<reference evidence="8 9" key="1">
    <citation type="submission" date="2024-04" db="EMBL/GenBank/DDBJ databases">
        <title>Novel genus in family Flammeovirgaceae.</title>
        <authorList>
            <person name="Nguyen T.H."/>
            <person name="Vuong T.Q."/>
            <person name="Le H."/>
            <person name="Kim S.-G."/>
        </authorList>
    </citation>
    <scope>NUCLEOTIDE SEQUENCE [LARGE SCALE GENOMIC DNA]</scope>
    <source>
        <strain evidence="8 9">JCM 23209</strain>
    </source>
</reference>
<dbReference type="InterPro" id="IPR013785">
    <property type="entry name" value="Aldolase_TIM"/>
</dbReference>
<gene>
    <name evidence="8" type="ORF">AAG747_14270</name>
</gene>
<dbReference type="GO" id="GO:0016787">
    <property type="term" value="F:hydrolase activity"/>
    <property type="evidence" value="ECO:0007669"/>
    <property type="project" value="UniProtKB-KW"/>
</dbReference>
<dbReference type="Proteomes" id="UP001403385">
    <property type="component" value="Unassembled WGS sequence"/>
</dbReference>
<dbReference type="Gene3D" id="2.70.98.10">
    <property type="match status" value="1"/>
</dbReference>
<dbReference type="InterPro" id="IPR029483">
    <property type="entry name" value="GH97_C"/>
</dbReference>